<feature type="compositionally biased region" description="Polar residues" evidence="1">
    <location>
        <begin position="369"/>
        <end position="384"/>
    </location>
</feature>
<feature type="compositionally biased region" description="Polar residues" evidence="1">
    <location>
        <begin position="1427"/>
        <end position="1437"/>
    </location>
</feature>
<feature type="compositionally biased region" description="Polar residues" evidence="1">
    <location>
        <begin position="237"/>
        <end position="248"/>
    </location>
</feature>
<feature type="compositionally biased region" description="Polar residues" evidence="1">
    <location>
        <begin position="1528"/>
        <end position="1537"/>
    </location>
</feature>
<feature type="compositionally biased region" description="Basic and acidic residues" evidence="1">
    <location>
        <begin position="793"/>
        <end position="805"/>
    </location>
</feature>
<feature type="region of interest" description="Disordered" evidence="1">
    <location>
        <begin position="1002"/>
        <end position="1570"/>
    </location>
</feature>
<dbReference type="EMBL" id="JAATWM020000007">
    <property type="protein sequence ID" value="KAF9879437.1"/>
    <property type="molecule type" value="Genomic_DNA"/>
</dbReference>
<comment type="caution">
    <text evidence="2">The sequence shown here is derived from an EMBL/GenBank/DDBJ whole genome shotgun (WGS) entry which is preliminary data.</text>
</comment>
<proteinExistence type="predicted"/>
<name>A0A9P6LPB1_9PEZI</name>
<reference evidence="2" key="1">
    <citation type="submission" date="2020-03" db="EMBL/GenBank/DDBJ databases">
        <authorList>
            <person name="He L."/>
        </authorList>
    </citation>
    <scope>NUCLEOTIDE SEQUENCE</scope>
    <source>
        <strain evidence="2">CkLH20</strain>
    </source>
</reference>
<feature type="compositionally biased region" description="Basic and acidic residues" evidence="1">
    <location>
        <begin position="653"/>
        <end position="666"/>
    </location>
</feature>
<accession>A0A9P6LPB1</accession>
<feature type="compositionally biased region" description="Polar residues" evidence="1">
    <location>
        <begin position="217"/>
        <end position="229"/>
    </location>
</feature>
<feature type="compositionally biased region" description="Basic residues" evidence="1">
    <location>
        <begin position="617"/>
        <end position="630"/>
    </location>
</feature>
<feature type="region of interest" description="Disordered" evidence="1">
    <location>
        <begin position="1"/>
        <end position="142"/>
    </location>
</feature>
<feature type="compositionally biased region" description="Acidic residues" evidence="1">
    <location>
        <begin position="1363"/>
        <end position="1374"/>
    </location>
</feature>
<sequence length="1570" mass="170576">MFGSSRRHRQQASQPLTSATANPNAATAAASAFARRASSPSLSSAAAAAALRARPTTPINVSEVQTKRTQKRSASVSSQRSQDTQRSLHRSPSQGSMTERSFRSPSPSPHRAPAVPEDAPPVPTIPDNMRSNGGTTPHKRATSLQMQPFRVASQKTKEGGSWFGAATEGNMANVRTSDVPMRVASPESRPGAVSPTSSVNYSYPRGLHGASPPASPTVKNMSMTISQRLASPRRSESVNSRSTTSEQTLVYDPNSRRMVPKVDPIKQQSVRDASEKSPKKKKQQQGLARSGSHLAKGTMGRVQGAAVDTNDSAQKHQQQHQGQAPANAPEQKTLRTQSPAKTPQPARVASPVEESIPTTQVQPPAPVSTLEQRTYQPARTSPESNRPVRSPEPEPPIVEEARKSDDATLPSSEARKGVPVLTRKPSTVREESDEDLDSSEDEGAQEPAAQQDVANVLDAIPVRSSAPTKQPSLSTESTVIESQVSSSQRQPSPPAQRQHETVRIVRAHSSSPARSARFALGADQLAVRHEPPPRSVSPRKSALKHSTSPSRGASPTEESSEASGPSRYGSEVTAVEAPVGRKKSVRVSFDDENSKVVGQSAAKPDLDSPVPPSPQQTKRHWYSHLGRNRKKDILLDDDEVMKPRPALPSFGSVRDKKPRESEERPLVRPIEPPSSPSVHDTSTNLASSDTEESRVPVGQSNDHNVGAILNQDQTARNAANISRFREPLPPVVTSMEGSGYYSLSSSSSEDEEEHEIVQEPEPTLPPEQVKEEILATHPEIDDESSVTAADSAPIHKDETGSRQVDEDVPSISVTQPTPTPRDTRASGSSKYYDAGYFDVPGGFPEDESDDNMPHSHVEPEVSEVTKVQHEQAPAPKTERSIAFAPSTQKTTYKPIVEETESSEGDSIYSDAYEDLSEADGDGFMSLDAVITAPIPEQVSQKLYEKVLAPPQEISKDSATSQYQSGRTSPPIPNPHLPEDEWEKAKLYWRGLTSDKRKQLEQEVLEEAGADGDLEEAVQPKKLKRKKSVRRDEPTEQPQATPEPDRVYQIQPGTKAADEPDESPSTMRKTLRGPQPLNQESSGKLQKTMRGAQANGGSGMRKTLRSETPAPNQSMSQPQLGGSGGMRKSMRQNGSSQAGGPQQRVNAPVGNRPLSLQGPPSTREAQERRSKHNSVDASMTSTEMAKALQANLSRRNSDSSETSFRRTRPRREGFGFRKSMRAGAAPEPSAAGRNSRFSLRSPSPPGSPMSPPVAMGTRMTMRTMRRDSSDSSTRRMRLPSFGKSSTKKTSKPGNKSRFGDSSDEEDAKPTGFRSRFADSSDEEDAPVREPTTQSAPKTRRASSSAAAAAMNMPPPRYDEKGEESPDLPDSSDDEAGPPPPVLQKPSSPRKVSGGRLIKSQSDCHELQRSGSGRGAVLESSMTPAMGTQIMSRPSQQRRGSFLSVLRRKKDNDMGKISRPSQTESAARMDTKLERSPDEVAALRSNTISPRLKQQMENWPLVEETIDDEKRPTTSDGSNRMDASRPSFVQRRSTNQVLTSGRHGSLDSTQLDATGKKKKKFGTLRRMFKLHD</sequence>
<feature type="compositionally biased region" description="Low complexity" evidence="1">
    <location>
        <begin position="507"/>
        <end position="519"/>
    </location>
</feature>
<organism evidence="2 3">
    <name type="scientific">Colletotrichum karsti</name>
    <dbReference type="NCBI Taxonomy" id="1095194"/>
    <lineage>
        <taxon>Eukaryota</taxon>
        <taxon>Fungi</taxon>
        <taxon>Dikarya</taxon>
        <taxon>Ascomycota</taxon>
        <taxon>Pezizomycotina</taxon>
        <taxon>Sordariomycetes</taxon>
        <taxon>Hypocreomycetidae</taxon>
        <taxon>Glomerellales</taxon>
        <taxon>Glomerellaceae</taxon>
        <taxon>Colletotrichum</taxon>
        <taxon>Colletotrichum boninense species complex</taxon>
    </lineage>
</organism>
<feature type="compositionally biased region" description="Basic residues" evidence="1">
    <location>
        <begin position="1554"/>
        <end position="1570"/>
    </location>
</feature>
<feature type="compositionally biased region" description="Polar residues" evidence="1">
    <location>
        <begin position="676"/>
        <end position="688"/>
    </location>
</feature>
<feature type="compositionally biased region" description="Basic residues" evidence="1">
    <location>
        <begin position="1"/>
        <end position="10"/>
    </location>
</feature>
<evidence type="ECO:0000313" key="3">
    <source>
        <dbReference type="Proteomes" id="UP000781932"/>
    </source>
</evidence>
<keyword evidence="3" id="KW-1185">Reference proteome</keyword>
<feature type="compositionally biased region" description="Polar residues" evidence="1">
    <location>
        <begin position="956"/>
        <end position="967"/>
    </location>
</feature>
<feature type="compositionally biased region" description="Low complexity" evidence="1">
    <location>
        <begin position="315"/>
        <end position="329"/>
    </location>
</feature>
<feature type="compositionally biased region" description="Polar residues" evidence="1">
    <location>
        <begin position="1108"/>
        <end position="1119"/>
    </location>
</feature>
<feature type="region of interest" description="Disordered" evidence="1">
    <location>
        <begin position="718"/>
        <end position="907"/>
    </location>
</feature>
<feature type="compositionally biased region" description="Low complexity" evidence="1">
    <location>
        <begin position="734"/>
        <end position="747"/>
    </location>
</feature>
<feature type="compositionally biased region" description="Basic and acidic residues" evidence="1">
    <location>
        <begin position="1465"/>
        <end position="1476"/>
    </location>
</feature>
<feature type="compositionally biased region" description="Acidic residues" evidence="1">
    <location>
        <begin position="431"/>
        <end position="444"/>
    </location>
</feature>
<feature type="compositionally biased region" description="Low complexity" evidence="1">
    <location>
        <begin position="103"/>
        <end position="117"/>
    </location>
</feature>
<reference evidence="2" key="2">
    <citation type="submission" date="2020-11" db="EMBL/GenBank/DDBJ databases">
        <title>Whole genome sequencing of Colletotrichum sp.</title>
        <authorList>
            <person name="Li H."/>
        </authorList>
    </citation>
    <scope>NUCLEOTIDE SEQUENCE</scope>
    <source>
        <strain evidence="2">CkLH20</strain>
    </source>
</reference>
<dbReference type="Proteomes" id="UP000781932">
    <property type="component" value="Unassembled WGS sequence"/>
</dbReference>
<protein>
    <submittedName>
        <fullName evidence="2">Uncharacterized protein</fullName>
    </submittedName>
</protein>
<feature type="compositionally biased region" description="Polar residues" evidence="1">
    <location>
        <begin position="72"/>
        <end position="99"/>
    </location>
</feature>
<feature type="region of interest" description="Disordered" evidence="1">
    <location>
        <begin position="182"/>
        <end position="706"/>
    </location>
</feature>
<feature type="compositionally biased region" description="Polar residues" evidence="1">
    <location>
        <begin position="465"/>
        <end position="481"/>
    </location>
</feature>
<feature type="compositionally biased region" description="Pro residues" evidence="1">
    <location>
        <begin position="1241"/>
        <end position="1250"/>
    </location>
</feature>
<feature type="region of interest" description="Disordered" evidence="1">
    <location>
        <begin position="949"/>
        <end position="979"/>
    </location>
</feature>
<feature type="compositionally biased region" description="Polar residues" evidence="1">
    <location>
        <begin position="1075"/>
        <end position="1084"/>
    </location>
</feature>
<dbReference type="RefSeq" id="XP_038748898.1">
    <property type="nucleotide sequence ID" value="XM_038885699.1"/>
</dbReference>
<feature type="compositionally biased region" description="Polar residues" evidence="1">
    <location>
        <begin position="1130"/>
        <end position="1144"/>
    </location>
</feature>
<dbReference type="GeneID" id="62158773"/>
<feature type="compositionally biased region" description="Low complexity" evidence="1">
    <location>
        <begin position="15"/>
        <end position="58"/>
    </location>
</feature>
<feature type="compositionally biased region" description="Basic and acidic residues" evidence="1">
    <location>
        <begin position="1263"/>
        <end position="1272"/>
    </location>
</feature>
<evidence type="ECO:0000256" key="1">
    <source>
        <dbReference type="SAM" id="MobiDB-lite"/>
    </source>
</evidence>
<feature type="compositionally biased region" description="Polar residues" evidence="1">
    <location>
        <begin position="1189"/>
        <end position="1201"/>
    </location>
</feature>
<evidence type="ECO:0000313" key="2">
    <source>
        <dbReference type="EMBL" id="KAF9879437.1"/>
    </source>
</evidence>
<dbReference type="OrthoDB" id="5423926at2759"/>
<feature type="compositionally biased region" description="Acidic residues" evidence="1">
    <location>
        <begin position="1002"/>
        <end position="1015"/>
    </location>
</feature>
<feature type="compositionally biased region" description="Polar residues" evidence="1">
    <location>
        <begin position="544"/>
        <end position="563"/>
    </location>
</feature>
<gene>
    <name evidence="2" type="ORF">CkaCkLH20_02980</name>
</gene>